<keyword evidence="2" id="KW-1185">Reference proteome</keyword>
<dbReference type="Proteomes" id="UP000887574">
    <property type="component" value="Unplaced"/>
</dbReference>
<feature type="region of interest" description="Disordered" evidence="1">
    <location>
        <begin position="98"/>
        <end position="120"/>
    </location>
</feature>
<protein>
    <submittedName>
        <fullName evidence="3">Uncharacterized protein</fullName>
    </submittedName>
</protein>
<proteinExistence type="predicted"/>
<evidence type="ECO:0000313" key="3">
    <source>
        <dbReference type="WBParaSite" id="jg25337"/>
    </source>
</evidence>
<dbReference type="AlphaFoldDB" id="A0A915E335"/>
<name>A0A915E335_9BILA</name>
<evidence type="ECO:0000256" key="1">
    <source>
        <dbReference type="SAM" id="MobiDB-lite"/>
    </source>
</evidence>
<reference evidence="3" key="1">
    <citation type="submission" date="2022-11" db="UniProtKB">
        <authorList>
            <consortium name="WormBaseParasite"/>
        </authorList>
    </citation>
    <scope>IDENTIFICATION</scope>
</reference>
<accession>A0A915E335</accession>
<feature type="compositionally biased region" description="Polar residues" evidence="1">
    <location>
        <begin position="98"/>
        <end position="114"/>
    </location>
</feature>
<organism evidence="2 3">
    <name type="scientific">Ditylenchus dipsaci</name>
    <dbReference type="NCBI Taxonomy" id="166011"/>
    <lineage>
        <taxon>Eukaryota</taxon>
        <taxon>Metazoa</taxon>
        <taxon>Ecdysozoa</taxon>
        <taxon>Nematoda</taxon>
        <taxon>Chromadorea</taxon>
        <taxon>Rhabditida</taxon>
        <taxon>Tylenchina</taxon>
        <taxon>Tylenchomorpha</taxon>
        <taxon>Sphaerularioidea</taxon>
        <taxon>Anguinidae</taxon>
        <taxon>Anguininae</taxon>
        <taxon>Ditylenchus</taxon>
    </lineage>
</organism>
<dbReference type="WBParaSite" id="jg25337">
    <property type="protein sequence ID" value="jg25337"/>
    <property type="gene ID" value="jg25337"/>
</dbReference>
<sequence>MGRHGGRPAKISKDGTGRRSSFKNVPNYEKSNRLSEPPLGSLAAIQKSLSSVPNSPISSPVPLVHSAEPQRDGAKQFFGHHNTKNVRDFYRVWGNRPSNQGHITTKSVNPSLTGQLEDYT</sequence>
<evidence type="ECO:0000313" key="2">
    <source>
        <dbReference type="Proteomes" id="UP000887574"/>
    </source>
</evidence>
<feature type="region of interest" description="Disordered" evidence="1">
    <location>
        <begin position="1"/>
        <end position="39"/>
    </location>
</feature>